<protein>
    <submittedName>
        <fullName evidence="1">Uncharacterized protein</fullName>
    </submittedName>
</protein>
<proteinExistence type="predicted"/>
<name>A0A8S5RHD4_9VIRU</name>
<reference evidence="1" key="1">
    <citation type="journal article" date="2021" name="Proc. Natl. Acad. Sci. U.S.A.">
        <title>A Catalog of Tens of Thousands of Viruses from Human Metagenomes Reveals Hidden Associations with Chronic Diseases.</title>
        <authorList>
            <person name="Tisza M.J."/>
            <person name="Buck C.B."/>
        </authorList>
    </citation>
    <scope>NUCLEOTIDE SEQUENCE</scope>
    <source>
        <strain evidence="1">CtML55</strain>
    </source>
</reference>
<sequence>MNSSNMHPKYYITHLHFPKQMNLQVYLACQKL</sequence>
<organism evidence="1">
    <name type="scientific">virus sp. ctML55</name>
    <dbReference type="NCBI Taxonomy" id="2827627"/>
    <lineage>
        <taxon>Viruses</taxon>
    </lineage>
</organism>
<accession>A0A8S5RHD4</accession>
<dbReference type="EMBL" id="BK059105">
    <property type="protein sequence ID" value="DAE30798.1"/>
    <property type="molecule type" value="Genomic_DNA"/>
</dbReference>
<evidence type="ECO:0000313" key="1">
    <source>
        <dbReference type="EMBL" id="DAE30798.1"/>
    </source>
</evidence>